<keyword evidence="2" id="KW-1185">Reference proteome</keyword>
<organism evidence="1 2">
    <name type="scientific">Hydrogenispora ethanolica</name>
    <dbReference type="NCBI Taxonomy" id="1082276"/>
    <lineage>
        <taxon>Bacteria</taxon>
        <taxon>Bacillati</taxon>
        <taxon>Bacillota</taxon>
        <taxon>Hydrogenispora</taxon>
    </lineage>
</organism>
<proteinExistence type="predicted"/>
<dbReference type="Proteomes" id="UP000295008">
    <property type="component" value="Unassembled WGS sequence"/>
</dbReference>
<evidence type="ECO:0000313" key="1">
    <source>
        <dbReference type="EMBL" id="TCL63364.1"/>
    </source>
</evidence>
<dbReference type="AlphaFoldDB" id="A0A4R1RC14"/>
<sequence>MKTLNTQAFEEIRRWIFRNARPLDLALWQYHFETGSREAILAILSHYQNRDGGFGYAIEPDNWNPASTPYNAHFVVRILRMIDFLDTTHPIYQGIFRYLEHTTDQADYGWFFIIPSNNHYPHAVWWDYNPEKNIFQSIGITAILSGFILRYGDKQSNLYKIATEYAKTLIEKLPTTTNFGDMGLKGYSELLDDIEAAGLREDFNCQYLREKLQDLVWSKIHDEKDNFMANPLEFIFSPNSRFYEKNQLEVEAALDQLIDQRPASGVWDIPWEWYNGNQYAKAFAISENWWKSFQAIEKLLQLKRFGRLSL</sequence>
<dbReference type="OrthoDB" id="3286086at2"/>
<name>A0A4R1RC14_HYDET</name>
<protein>
    <recommendedName>
        <fullName evidence="3">Prenyltransferase/squalene oxidase-like repeat protein</fullName>
    </recommendedName>
</protein>
<dbReference type="EMBL" id="SLUN01000021">
    <property type="protein sequence ID" value="TCL63364.1"/>
    <property type="molecule type" value="Genomic_DNA"/>
</dbReference>
<evidence type="ECO:0000313" key="2">
    <source>
        <dbReference type="Proteomes" id="UP000295008"/>
    </source>
</evidence>
<dbReference type="InterPro" id="IPR008930">
    <property type="entry name" value="Terpenoid_cyclase/PrenylTrfase"/>
</dbReference>
<accession>A0A4R1RC14</accession>
<gene>
    <name evidence="1" type="ORF">EDC14_102182</name>
</gene>
<reference evidence="1 2" key="1">
    <citation type="submission" date="2019-03" db="EMBL/GenBank/DDBJ databases">
        <title>Genomic Encyclopedia of Type Strains, Phase IV (KMG-IV): sequencing the most valuable type-strain genomes for metagenomic binning, comparative biology and taxonomic classification.</title>
        <authorList>
            <person name="Goeker M."/>
        </authorList>
    </citation>
    <scope>NUCLEOTIDE SEQUENCE [LARGE SCALE GENOMIC DNA]</scope>
    <source>
        <strain evidence="1 2">LX-B</strain>
    </source>
</reference>
<evidence type="ECO:0008006" key="3">
    <source>
        <dbReference type="Google" id="ProtNLM"/>
    </source>
</evidence>
<dbReference type="SUPFAM" id="SSF48239">
    <property type="entry name" value="Terpenoid cyclases/Protein prenyltransferases"/>
    <property type="match status" value="1"/>
</dbReference>
<comment type="caution">
    <text evidence="1">The sequence shown here is derived from an EMBL/GenBank/DDBJ whole genome shotgun (WGS) entry which is preliminary data.</text>
</comment>
<dbReference type="RefSeq" id="WP_132015403.1">
    <property type="nucleotide sequence ID" value="NZ_SLUN01000021.1"/>
</dbReference>